<proteinExistence type="predicted"/>
<dbReference type="Pfam" id="PF00561">
    <property type="entry name" value="Abhydrolase_1"/>
    <property type="match status" value="1"/>
</dbReference>
<dbReference type="PANTHER" id="PTHR43689">
    <property type="entry name" value="HYDROLASE"/>
    <property type="match status" value="1"/>
</dbReference>
<dbReference type="Proteomes" id="UP000193387">
    <property type="component" value="Unassembled WGS sequence"/>
</dbReference>
<name>A0AAJ3TWD2_9MYCO</name>
<dbReference type="GO" id="GO:0016787">
    <property type="term" value="F:hydrolase activity"/>
    <property type="evidence" value="ECO:0007669"/>
    <property type="project" value="UniProtKB-KW"/>
</dbReference>
<feature type="region of interest" description="Disordered" evidence="1">
    <location>
        <begin position="304"/>
        <end position="323"/>
    </location>
</feature>
<evidence type="ECO:0000259" key="2">
    <source>
        <dbReference type="Pfam" id="PF00561"/>
    </source>
</evidence>
<dbReference type="Gene3D" id="3.40.50.1820">
    <property type="entry name" value="alpha/beta hydrolase"/>
    <property type="match status" value="1"/>
</dbReference>
<evidence type="ECO:0000313" key="4">
    <source>
        <dbReference type="Proteomes" id="UP000193387"/>
    </source>
</evidence>
<dbReference type="SUPFAM" id="SSF53474">
    <property type="entry name" value="alpha/beta-Hydrolases"/>
    <property type="match status" value="1"/>
</dbReference>
<dbReference type="InterPro" id="IPR000639">
    <property type="entry name" value="Epox_hydrolase-like"/>
</dbReference>
<dbReference type="PRINTS" id="PR00412">
    <property type="entry name" value="EPOXHYDRLASE"/>
</dbReference>
<dbReference type="EMBL" id="LQPR01000013">
    <property type="protein sequence ID" value="ORW73728.1"/>
    <property type="molecule type" value="Genomic_DNA"/>
</dbReference>
<organism evidence="3 4">
    <name type="scientific">Mycobacterium saskatchewanense</name>
    <dbReference type="NCBI Taxonomy" id="220927"/>
    <lineage>
        <taxon>Bacteria</taxon>
        <taxon>Bacillati</taxon>
        <taxon>Actinomycetota</taxon>
        <taxon>Actinomycetes</taxon>
        <taxon>Mycobacteriales</taxon>
        <taxon>Mycobacteriaceae</taxon>
        <taxon>Mycobacterium</taxon>
        <taxon>Mycobacterium simiae complex</taxon>
    </lineage>
</organism>
<dbReference type="PRINTS" id="PR00111">
    <property type="entry name" value="ABHYDROLASE"/>
</dbReference>
<dbReference type="RefSeq" id="WP_085254504.1">
    <property type="nucleotide sequence ID" value="NZ_AP022573.1"/>
</dbReference>
<keyword evidence="4" id="KW-1185">Reference proteome</keyword>
<protein>
    <submittedName>
        <fullName evidence="3">2-hydroxy-6-oxo-6-phenylhexa-2,4-dienoate hydrolase</fullName>
    </submittedName>
</protein>
<dbReference type="PANTHER" id="PTHR43689:SF8">
    <property type="entry name" value="ALPHA_BETA-HYDROLASES SUPERFAMILY PROTEIN"/>
    <property type="match status" value="1"/>
</dbReference>
<sequence length="323" mass="36126">MALTDEGLIEVPGMLSRWVRLANGERAHYMTSGETGPAVVLLHGGIPGSSGLAGWRILAPLIAQAGFRVYCPDQPGFGLSDPRPEYWPIHGPYSHANFLERFVEALCLDEFFLSGNSMGCINTAHYLVRFPHRVKRFVLIAGPVGDLVPFGQQDLRKEVGWDGTRDTMIKMMNSIIHHREAITDDLLEMRMRSADVHEQSWIAWQKATLHGEIPADVATCMSTKDRLDKLEIPGLCLYGRNDVILPVEELGYRVEDALPKVQFFYPDDCGHQGQTDQPELFARVFVEFFRDGIVSRETARAAGVSTRRPENPALVEARRPATV</sequence>
<dbReference type="AlphaFoldDB" id="A0AAJ3TWD2"/>
<dbReference type="InterPro" id="IPR000073">
    <property type="entry name" value="AB_hydrolase_1"/>
</dbReference>
<comment type="caution">
    <text evidence="3">The sequence shown here is derived from an EMBL/GenBank/DDBJ whole genome shotgun (WGS) entry which is preliminary data.</text>
</comment>
<keyword evidence="3" id="KW-0378">Hydrolase</keyword>
<evidence type="ECO:0000256" key="1">
    <source>
        <dbReference type="SAM" id="MobiDB-lite"/>
    </source>
</evidence>
<feature type="domain" description="AB hydrolase-1" evidence="2">
    <location>
        <begin position="39"/>
        <end position="145"/>
    </location>
</feature>
<evidence type="ECO:0000313" key="3">
    <source>
        <dbReference type="EMBL" id="ORW73728.1"/>
    </source>
</evidence>
<gene>
    <name evidence="3" type="ORF">AWC23_06515</name>
</gene>
<dbReference type="InterPro" id="IPR029058">
    <property type="entry name" value="AB_hydrolase_fold"/>
</dbReference>
<accession>A0AAJ3TWD2</accession>
<reference evidence="3 4" key="1">
    <citation type="submission" date="2016-01" db="EMBL/GenBank/DDBJ databases">
        <title>The new phylogeny of the genus Mycobacterium.</title>
        <authorList>
            <person name="Tarcisio F."/>
            <person name="Conor M."/>
            <person name="Antonella G."/>
            <person name="Elisabetta G."/>
            <person name="Giulia F.S."/>
            <person name="Sara T."/>
            <person name="Anna F."/>
            <person name="Clotilde B."/>
            <person name="Roberto B."/>
            <person name="Veronica D.S."/>
            <person name="Fabio R."/>
            <person name="Monica P."/>
            <person name="Olivier J."/>
            <person name="Enrico T."/>
            <person name="Nicola S."/>
        </authorList>
    </citation>
    <scope>NUCLEOTIDE SEQUENCE [LARGE SCALE GENOMIC DNA]</scope>
    <source>
        <strain evidence="3 4">DSM 44616</strain>
    </source>
</reference>